<reference evidence="1" key="1">
    <citation type="journal article" date="2022" name="bioRxiv">
        <title>Sequencing and chromosome-scale assembly of the giantPleurodeles waltlgenome.</title>
        <authorList>
            <person name="Brown T."/>
            <person name="Elewa A."/>
            <person name="Iarovenko S."/>
            <person name="Subramanian E."/>
            <person name="Araus A.J."/>
            <person name="Petzold A."/>
            <person name="Susuki M."/>
            <person name="Suzuki K.-i.T."/>
            <person name="Hayashi T."/>
            <person name="Toyoda A."/>
            <person name="Oliveira C."/>
            <person name="Osipova E."/>
            <person name="Leigh N.D."/>
            <person name="Simon A."/>
            <person name="Yun M.H."/>
        </authorList>
    </citation>
    <scope>NUCLEOTIDE SEQUENCE</scope>
    <source>
        <strain evidence="1">20211129_DDA</strain>
        <tissue evidence="1">Liver</tissue>
    </source>
</reference>
<evidence type="ECO:0000313" key="1">
    <source>
        <dbReference type="EMBL" id="KAJ1118451.1"/>
    </source>
</evidence>
<dbReference type="AlphaFoldDB" id="A0AAV7NSJ9"/>
<proteinExistence type="predicted"/>
<dbReference type="Proteomes" id="UP001066276">
    <property type="component" value="Chromosome 8"/>
</dbReference>
<protein>
    <submittedName>
        <fullName evidence="1">Uncharacterized protein</fullName>
    </submittedName>
</protein>
<gene>
    <name evidence="1" type="ORF">NDU88_006642</name>
</gene>
<comment type="caution">
    <text evidence="1">The sequence shown here is derived from an EMBL/GenBank/DDBJ whole genome shotgun (WGS) entry which is preliminary data.</text>
</comment>
<organism evidence="1 2">
    <name type="scientific">Pleurodeles waltl</name>
    <name type="common">Iberian ribbed newt</name>
    <dbReference type="NCBI Taxonomy" id="8319"/>
    <lineage>
        <taxon>Eukaryota</taxon>
        <taxon>Metazoa</taxon>
        <taxon>Chordata</taxon>
        <taxon>Craniata</taxon>
        <taxon>Vertebrata</taxon>
        <taxon>Euteleostomi</taxon>
        <taxon>Amphibia</taxon>
        <taxon>Batrachia</taxon>
        <taxon>Caudata</taxon>
        <taxon>Salamandroidea</taxon>
        <taxon>Salamandridae</taxon>
        <taxon>Pleurodelinae</taxon>
        <taxon>Pleurodeles</taxon>
    </lineage>
</organism>
<accession>A0AAV7NSJ9</accession>
<evidence type="ECO:0000313" key="2">
    <source>
        <dbReference type="Proteomes" id="UP001066276"/>
    </source>
</evidence>
<sequence>MRGCYALAERGKKTVVQVCARWFLTCSEDLLRIIYYPNKNAVTKNTLLLTSYWRRGSCSFEWCEPTCMPVTVAQVGGFMCLHRELQQSERVTGELCSDGARGVKFCQKLSSMRASRPAV</sequence>
<dbReference type="EMBL" id="JANPWB010000012">
    <property type="protein sequence ID" value="KAJ1118451.1"/>
    <property type="molecule type" value="Genomic_DNA"/>
</dbReference>
<keyword evidence="2" id="KW-1185">Reference proteome</keyword>
<name>A0AAV7NSJ9_PLEWA</name>